<organism evidence="2 3">
    <name type="scientific">Leptospira santarosai serovar Arenal str. MAVJ 401</name>
    <dbReference type="NCBI Taxonomy" id="1049976"/>
    <lineage>
        <taxon>Bacteria</taxon>
        <taxon>Pseudomonadati</taxon>
        <taxon>Spirochaetota</taxon>
        <taxon>Spirochaetia</taxon>
        <taxon>Leptospirales</taxon>
        <taxon>Leptospiraceae</taxon>
        <taxon>Leptospira</taxon>
    </lineage>
</organism>
<gene>
    <name evidence="2" type="ORF">LEP1GSC063_3495</name>
</gene>
<keyword evidence="1" id="KW-1133">Transmembrane helix</keyword>
<dbReference type="AlphaFoldDB" id="M6JJM5"/>
<keyword evidence="1" id="KW-0812">Transmembrane</keyword>
<feature type="transmembrane region" description="Helical" evidence="1">
    <location>
        <begin position="12"/>
        <end position="34"/>
    </location>
</feature>
<reference evidence="2 3" key="1">
    <citation type="submission" date="2013-01" db="EMBL/GenBank/DDBJ databases">
        <authorList>
            <person name="Harkins D.M."/>
            <person name="Durkin A.S."/>
            <person name="Brinkac L.M."/>
            <person name="Haft D.H."/>
            <person name="Selengut J.D."/>
            <person name="Sanka R."/>
            <person name="DePew J."/>
            <person name="Purushe J."/>
            <person name="Hartskeerl R.A."/>
            <person name="Ahmed A."/>
            <person name="van der Linden H."/>
            <person name="Goris M.G.A."/>
            <person name="Vinetz J.M."/>
            <person name="Sutton G.G."/>
            <person name="Nierman W.C."/>
            <person name="Fouts D.E."/>
        </authorList>
    </citation>
    <scope>NUCLEOTIDE SEQUENCE [LARGE SCALE GENOMIC DNA]</scope>
    <source>
        <strain evidence="2 3">MAVJ 401</strain>
    </source>
</reference>
<evidence type="ECO:0000256" key="1">
    <source>
        <dbReference type="SAM" id="Phobius"/>
    </source>
</evidence>
<protein>
    <submittedName>
        <fullName evidence="2">Uncharacterized protein</fullName>
    </submittedName>
</protein>
<proteinExistence type="predicted"/>
<accession>M6JJM5</accession>
<dbReference type="EMBL" id="AHMU02000047">
    <property type="protein sequence ID" value="EMN21896.1"/>
    <property type="molecule type" value="Genomic_DNA"/>
</dbReference>
<name>M6JJM5_9LEPT</name>
<comment type="caution">
    <text evidence="2">The sequence shown here is derived from an EMBL/GenBank/DDBJ whole genome shotgun (WGS) entry which is preliminary data.</text>
</comment>
<evidence type="ECO:0000313" key="3">
    <source>
        <dbReference type="Proteomes" id="UP000012106"/>
    </source>
</evidence>
<sequence>MVTLQNGILNQIDLVIFLSFGRFSQTYFFWFLLFDFSIIAKQRFYESLDYCFHFSDFIEVP</sequence>
<dbReference type="Proteomes" id="UP000012106">
    <property type="component" value="Unassembled WGS sequence"/>
</dbReference>
<evidence type="ECO:0000313" key="2">
    <source>
        <dbReference type="EMBL" id="EMN21896.1"/>
    </source>
</evidence>
<keyword evidence="1" id="KW-0472">Membrane</keyword>